<evidence type="ECO:0000256" key="8">
    <source>
        <dbReference type="ARBA" id="ARBA00022825"/>
    </source>
</evidence>
<feature type="domain" description="Tripeptidyl-peptidase II first Ig-like" evidence="14">
    <location>
        <begin position="529"/>
        <end position="634"/>
    </location>
</feature>
<evidence type="ECO:0000256" key="3">
    <source>
        <dbReference type="ARBA" id="ARBA00012462"/>
    </source>
</evidence>
<dbReference type="PANTHER" id="PTHR43806:SF14">
    <property type="entry name" value="TRIPEPTIDYL-PEPTIDASE 2"/>
    <property type="match status" value="1"/>
</dbReference>
<evidence type="ECO:0000256" key="2">
    <source>
        <dbReference type="ARBA" id="ARBA00011073"/>
    </source>
</evidence>
<comment type="caution">
    <text evidence="16">The sequence shown here is derived from an EMBL/GenBank/DDBJ whole genome shotgun (WGS) entry which is preliminary data.</text>
</comment>
<dbReference type="Pfam" id="PF00082">
    <property type="entry name" value="Peptidase_S8"/>
    <property type="match status" value="1"/>
</dbReference>
<evidence type="ECO:0000256" key="9">
    <source>
        <dbReference type="ARBA" id="ARBA00023529"/>
    </source>
</evidence>
<dbReference type="SUPFAM" id="SSF52743">
    <property type="entry name" value="Subtilisin-like"/>
    <property type="match status" value="1"/>
</dbReference>
<dbReference type="InterPro" id="IPR050131">
    <property type="entry name" value="Peptidase_S8_subtilisin-like"/>
</dbReference>
<dbReference type="GO" id="GO:0008240">
    <property type="term" value="F:tripeptidyl-peptidase activity"/>
    <property type="evidence" value="ECO:0007669"/>
    <property type="project" value="UniProtKB-EC"/>
</dbReference>
<dbReference type="GO" id="GO:0005829">
    <property type="term" value="C:cytosol"/>
    <property type="evidence" value="ECO:0007669"/>
    <property type="project" value="TreeGrafter"/>
</dbReference>
<dbReference type="CDD" id="cd04857">
    <property type="entry name" value="Peptidases_S8_Tripeptidyl_Aminopeptidase_II"/>
    <property type="match status" value="1"/>
</dbReference>
<dbReference type="InterPro" id="IPR022229">
    <property type="entry name" value="TPPII_Ig-like-2"/>
</dbReference>
<dbReference type="InterPro" id="IPR022398">
    <property type="entry name" value="Peptidase_S8_His-AS"/>
</dbReference>
<evidence type="ECO:0000256" key="5">
    <source>
        <dbReference type="ARBA" id="ARBA00022438"/>
    </source>
</evidence>
<dbReference type="AlphaFoldDB" id="A0A6G0XEP3"/>
<dbReference type="InterPro" id="IPR034051">
    <property type="entry name" value="TPP_II_domain"/>
</dbReference>
<dbReference type="EC" id="3.4.14.10" evidence="3"/>
<dbReference type="InterPro" id="IPR000209">
    <property type="entry name" value="Peptidase_S8/S53_dom"/>
</dbReference>
<dbReference type="InterPro" id="IPR046940">
    <property type="entry name" value="TPPII_Ig-like_sf"/>
</dbReference>
<dbReference type="GO" id="GO:0004252">
    <property type="term" value="F:serine-type endopeptidase activity"/>
    <property type="evidence" value="ECO:0007669"/>
    <property type="project" value="UniProtKB-UniRule"/>
</dbReference>
<keyword evidence="6 11" id="KW-0645">Protease</keyword>
<evidence type="ECO:0000256" key="6">
    <source>
        <dbReference type="ARBA" id="ARBA00022670"/>
    </source>
</evidence>
<dbReference type="PANTHER" id="PTHR43806">
    <property type="entry name" value="PEPTIDASE S8"/>
    <property type="match status" value="1"/>
</dbReference>
<dbReference type="VEuPathDB" id="FungiDB:AeMF1_000303"/>
<feature type="active site" description="Charge relay system" evidence="11">
    <location>
        <position position="32"/>
    </location>
</feature>
<organism evidence="16 17">
    <name type="scientific">Aphanomyces euteiches</name>
    <dbReference type="NCBI Taxonomy" id="100861"/>
    <lineage>
        <taxon>Eukaryota</taxon>
        <taxon>Sar</taxon>
        <taxon>Stramenopiles</taxon>
        <taxon>Oomycota</taxon>
        <taxon>Saprolegniomycetes</taxon>
        <taxon>Saprolegniales</taxon>
        <taxon>Verrucalvaceae</taxon>
        <taxon>Aphanomyces</taxon>
    </lineage>
</organism>
<keyword evidence="5" id="KW-0031">Aminopeptidase</keyword>
<dbReference type="Gene3D" id="3.40.50.200">
    <property type="entry name" value="Peptidase S8/S53 domain"/>
    <property type="match status" value="2"/>
</dbReference>
<evidence type="ECO:0000256" key="4">
    <source>
        <dbReference type="ARBA" id="ARBA00020244"/>
    </source>
</evidence>
<feature type="domain" description="Peptidase S8/S53" evidence="12">
    <location>
        <begin position="23"/>
        <end position="489"/>
    </location>
</feature>
<feature type="active site" description="Charge relay system" evidence="11">
    <location>
        <position position="253"/>
    </location>
</feature>
<dbReference type="EMBL" id="VJMJ01000070">
    <property type="protein sequence ID" value="KAF0738726.1"/>
    <property type="molecule type" value="Genomic_DNA"/>
</dbReference>
<dbReference type="PROSITE" id="PS51892">
    <property type="entry name" value="SUBTILASE"/>
    <property type="match status" value="1"/>
</dbReference>
<feature type="domain" description="Tripeptidyl peptidase II second Ig-like" evidence="13">
    <location>
        <begin position="777"/>
        <end position="957"/>
    </location>
</feature>
<dbReference type="Pfam" id="PF12580">
    <property type="entry name" value="TPPII"/>
    <property type="match status" value="1"/>
</dbReference>
<feature type="domain" description="Tripeptidyl-peptidase II galactose-binding" evidence="15">
    <location>
        <begin position="651"/>
        <end position="737"/>
    </location>
</feature>
<evidence type="ECO:0000256" key="10">
    <source>
        <dbReference type="ARBA" id="ARBA00023619"/>
    </source>
</evidence>
<protein>
    <recommendedName>
        <fullName evidence="4">Tripeptidyl-peptidase 2</fullName>
        <ecNumber evidence="3">3.4.14.10</ecNumber>
        <ecNumber evidence="10">3.4.21.62</ecNumber>
    </recommendedName>
</protein>
<comment type="catalytic activity">
    <reaction evidence="1">
        <text>Release of an N-terminal tripeptide from a polypeptide.</text>
        <dbReference type="EC" id="3.4.14.10"/>
    </reaction>
</comment>
<keyword evidence="17" id="KW-1185">Reference proteome</keyword>
<evidence type="ECO:0000259" key="15">
    <source>
        <dbReference type="Pfam" id="PF21316"/>
    </source>
</evidence>
<dbReference type="InterPro" id="IPR048384">
    <property type="entry name" value="TPPII_GBD"/>
</dbReference>
<evidence type="ECO:0000256" key="7">
    <source>
        <dbReference type="ARBA" id="ARBA00022801"/>
    </source>
</evidence>
<comment type="similarity">
    <text evidence="2 11">Belongs to the peptidase S8 family.</text>
</comment>
<proteinExistence type="inferred from homology"/>
<evidence type="ECO:0000259" key="13">
    <source>
        <dbReference type="Pfam" id="PF12580"/>
    </source>
</evidence>
<evidence type="ECO:0000256" key="1">
    <source>
        <dbReference type="ARBA" id="ARBA00001910"/>
    </source>
</evidence>
<evidence type="ECO:0000259" key="14">
    <source>
        <dbReference type="Pfam" id="PF21223"/>
    </source>
</evidence>
<keyword evidence="8 11" id="KW-0720">Serine protease</keyword>
<dbReference type="PRINTS" id="PR00723">
    <property type="entry name" value="SUBTILISIN"/>
</dbReference>
<dbReference type="InterPro" id="IPR048383">
    <property type="entry name" value="TPPII_Ig-like-1"/>
</dbReference>
<dbReference type="InterPro" id="IPR036852">
    <property type="entry name" value="Peptidase_S8/S53_dom_sf"/>
</dbReference>
<dbReference type="GO" id="GO:0004177">
    <property type="term" value="F:aminopeptidase activity"/>
    <property type="evidence" value="ECO:0007669"/>
    <property type="project" value="UniProtKB-KW"/>
</dbReference>
<dbReference type="InterPro" id="IPR015500">
    <property type="entry name" value="Peptidase_S8_subtilisin-rel"/>
</dbReference>
<reference evidence="16 17" key="1">
    <citation type="submission" date="2019-07" db="EMBL/GenBank/DDBJ databases">
        <title>Genomics analysis of Aphanomyces spp. identifies a new class of oomycete effector associated with host adaptation.</title>
        <authorList>
            <person name="Gaulin E."/>
        </authorList>
    </citation>
    <scope>NUCLEOTIDE SEQUENCE [LARGE SCALE GENOMIC DNA]</scope>
    <source>
        <strain evidence="16 17">ATCC 201684</strain>
    </source>
</reference>
<keyword evidence="7 11" id="KW-0378">Hydrolase</keyword>
<dbReference type="FunFam" id="3.40.50.200:FF:000003">
    <property type="entry name" value="Tripeptidyl peptidase 2"/>
    <property type="match status" value="1"/>
</dbReference>
<comment type="catalytic activity">
    <reaction evidence="9">
        <text>Hydrolysis of proteins with broad specificity for peptide bonds, and a preference for a large uncharged residue in P1. Hydrolyzes peptide amides.</text>
        <dbReference type="EC" id="3.4.21.62"/>
    </reaction>
</comment>
<dbReference type="Proteomes" id="UP000481153">
    <property type="component" value="Unassembled WGS sequence"/>
</dbReference>
<dbReference type="Gene3D" id="1.25.40.710">
    <property type="match status" value="1"/>
</dbReference>
<evidence type="ECO:0000256" key="11">
    <source>
        <dbReference type="PROSITE-ProRule" id="PRU01240"/>
    </source>
</evidence>
<feature type="active site" description="Charge relay system" evidence="11">
    <location>
        <position position="438"/>
    </location>
</feature>
<dbReference type="Gene3D" id="2.60.40.3170">
    <property type="match status" value="1"/>
</dbReference>
<dbReference type="PROSITE" id="PS00138">
    <property type="entry name" value="SUBTILASE_SER"/>
    <property type="match status" value="1"/>
</dbReference>
<dbReference type="Pfam" id="PF21316">
    <property type="entry name" value="TPPII_GBD"/>
    <property type="match status" value="1"/>
</dbReference>
<dbReference type="GO" id="GO:0006508">
    <property type="term" value="P:proteolysis"/>
    <property type="evidence" value="ECO:0007669"/>
    <property type="project" value="UniProtKB-KW"/>
</dbReference>
<sequence>MSLVPKDETLASSFLQAYPQYDGRDVIVAIFDTGVDPGAPGLQTTPDGRRKIIDVVDATGSSDVDMSTVVKAKDGKLKLGPKKVWTLNPAWHAVDNSFHVGFKRGYEIFPIPLVNRLKEERKAEWMRAQRPLIHQVQKELAEWNAAHDGKTFTADDIDARKELQARLALLEDSMKTFDDPGPIYDCVCFFDGTHWRAAVDGSETGDFSNAVAMANYRVAHEFAKFSDASQLNYALNVYDDGNVLSIVCDSGSHGTHVAGIVAAYDENDPINNGIAPGAQIVSVKIGDSRLGATETGVGICRGILAVLENKCDIVNMSFGEHAARPNYGRPVEMIQELVEKHGVIFVASVGNDGPALGTLKSPGGLSTCILGVGAYVSPAMMAAEYSMHERHEGSAYTWSSRGPTMDGDLGVDVFAPGGAITSMPQWTLMKKQLKNGTSMSSPNCAGSIALLLSGLKDRKLPYHPFFIRRALENTATKLPHVDDFVQGRGLIQVPPAFDYLVRNASIAGVHSPLYYDVRVSRPGTLTVFSRGICIREQADLVAKSMEFHVKIVPIFHKDAPPADRLDLDVLVSLASSQPWIVVPSSVAMFGEGRTTSVIIQANQLAEGEHFGEIVGYDANAREQGPLFRVPVTIVKPAVAPSPEFTLAKVVSPGDSFRSFYVVPTSATWIDVHITSGAPLDAVRHRTVVLHVMQYETYTRPSASSLHKRFTLDLAENVYSMSVRQQSTIEICVAPMWNMGGGPVPLRVDVAFRGIEPDQPEVVVHGGDGYTRLNVKTLLRQEHILPVAKLSTWTQRFRPTDARVMPCSSRSTWPDARVIYQLVLTYKVTKTEDGKSTLKLPILNGRLYDSPFESQLVLAFDTNKKLMGASDAVPKEMTLPKGSYVIRAQIRHEDYSLLEKLLETILVMDHTIKEVSVPVYDTVDAPSLKSKTMGSTVLRLGHYLPVYVGEPDKLPKGAGPGETLSGRITFGKKNSNQWSGSSCKPDGFSLTYIVPPAETKRKEPEVTEPKTEDTEEDLLRDFVSTRVNKAVGKDNFDGLWTKAIASYPNHLPLLKSKLHHVDHEKKRMERLDEIVAAATAIEELLSPGLSDLAIFYGTKQLSGSSSGAEKAKKDKEKNALIDAWSRKARAFADLNKLDEFERTYALLQQWANVADAKYIHVGLFANVQKKQYGLALQRFQKLLDLDAAERDKIMTSKKAFDKKQELYTALGWNDMMQYEKRWLAINMPADYMLF</sequence>
<evidence type="ECO:0000313" key="17">
    <source>
        <dbReference type="Proteomes" id="UP000481153"/>
    </source>
</evidence>
<name>A0A6G0XEP3_9STRA</name>
<dbReference type="Pfam" id="PF21223">
    <property type="entry name" value="TPPII_Ig-like-1"/>
    <property type="match status" value="1"/>
</dbReference>
<gene>
    <name evidence="16" type="ORF">Ae201684_005346</name>
</gene>
<evidence type="ECO:0000313" key="16">
    <source>
        <dbReference type="EMBL" id="KAF0738726.1"/>
    </source>
</evidence>
<dbReference type="PROSITE" id="PS00137">
    <property type="entry name" value="SUBTILASE_HIS"/>
    <property type="match status" value="1"/>
</dbReference>
<dbReference type="InterPro" id="IPR046939">
    <property type="entry name" value="TPPII_C_sf"/>
</dbReference>
<dbReference type="InterPro" id="IPR023828">
    <property type="entry name" value="Peptidase_S8_Ser-AS"/>
</dbReference>
<dbReference type="EC" id="3.4.21.62" evidence="10"/>
<accession>A0A6G0XEP3</accession>
<evidence type="ECO:0000259" key="12">
    <source>
        <dbReference type="Pfam" id="PF00082"/>
    </source>
</evidence>